<proteinExistence type="inferred from homology"/>
<dbReference type="RefSeq" id="WP_011113544.1">
    <property type="nucleotide sequence ID" value="NC_023030.2"/>
</dbReference>
<keyword evidence="5 8" id="KW-0472">Membrane</keyword>
<dbReference type="PRINTS" id="PR00125">
    <property type="entry name" value="ATPASEDELTA"/>
</dbReference>
<dbReference type="NCBIfam" id="TIGR01145">
    <property type="entry name" value="ATP_synt_delta"/>
    <property type="match status" value="1"/>
</dbReference>
<organism evidence="9 10">
    <name type="scientific">Mycoplasmoides gallisepticum S6</name>
    <dbReference type="NCBI Taxonomy" id="1006581"/>
    <lineage>
        <taxon>Bacteria</taxon>
        <taxon>Bacillati</taxon>
        <taxon>Mycoplasmatota</taxon>
        <taxon>Mycoplasmoidales</taxon>
        <taxon>Mycoplasmoidaceae</taxon>
        <taxon>Mycoplasmoides</taxon>
    </lineage>
</organism>
<dbReference type="GO" id="GO:0045259">
    <property type="term" value="C:proton-transporting ATP synthase complex"/>
    <property type="evidence" value="ECO:0007669"/>
    <property type="project" value="UniProtKB-KW"/>
</dbReference>
<dbReference type="GO" id="GO:0046933">
    <property type="term" value="F:proton-transporting ATP synthase activity, rotational mechanism"/>
    <property type="evidence" value="ECO:0007669"/>
    <property type="project" value="UniProtKB-UniRule"/>
</dbReference>
<dbReference type="SUPFAM" id="SSF47928">
    <property type="entry name" value="N-terminal domain of the delta subunit of the F1F0-ATP synthase"/>
    <property type="match status" value="1"/>
</dbReference>
<keyword evidence="8" id="KW-1003">Cell membrane</keyword>
<dbReference type="HAMAP" id="MF_01416">
    <property type="entry name" value="ATP_synth_delta_bact"/>
    <property type="match status" value="1"/>
</dbReference>
<gene>
    <name evidence="8 9" type="primary">atpH</name>
    <name evidence="9" type="ORF">GCW_01730</name>
</gene>
<comment type="subcellular location">
    <subcellularLocation>
        <location evidence="8">Cell membrane</location>
        <topology evidence="8">Peripheral membrane protein</topology>
    </subcellularLocation>
    <subcellularLocation>
        <location evidence="1">Membrane</location>
    </subcellularLocation>
</comment>
<dbReference type="KEGG" id="mgz:GCW_01730"/>
<sequence length="181" mass="21175">MDTNIMGFARALVDLAHEEDKVHLFYDNLKVVFDLVKENQDLMSLMNSQVLSKNQKHEIIDVVFKDHLTQTIVDFLKVVIDNREFFHIKSIIKKFFRMIEEEEHTIFINVVSAHELNDDQKAQLVEKLHKKFASQVKILYQTDPSLIAGIRIQSNDLLIDNSIDGKLKLLKHQLRTFSKEN</sequence>
<keyword evidence="2 8" id="KW-0813">Transport</keyword>
<evidence type="ECO:0000256" key="4">
    <source>
        <dbReference type="ARBA" id="ARBA00023065"/>
    </source>
</evidence>
<dbReference type="EMBL" id="CP006916">
    <property type="protein sequence ID" value="AHB99594.1"/>
    <property type="molecule type" value="Genomic_DNA"/>
</dbReference>
<dbReference type="PANTHER" id="PTHR11910">
    <property type="entry name" value="ATP SYNTHASE DELTA CHAIN"/>
    <property type="match status" value="1"/>
</dbReference>
<dbReference type="InterPro" id="IPR020781">
    <property type="entry name" value="ATPase_OSCP/d_CS"/>
</dbReference>
<accession>A0A0F6CKH2</accession>
<dbReference type="eggNOG" id="COG0712">
    <property type="taxonomic scope" value="Bacteria"/>
</dbReference>
<keyword evidence="7 8" id="KW-0066">ATP synthesis</keyword>
<dbReference type="Gene3D" id="1.10.520.20">
    <property type="entry name" value="N-terminal domain of the delta subunit of the F1F0-ATP synthase"/>
    <property type="match status" value="1"/>
</dbReference>
<dbReference type="AlphaFoldDB" id="A0A0F6CKH2"/>
<keyword evidence="6 8" id="KW-0139">CF(1)</keyword>
<keyword evidence="4 8" id="KW-0406">Ion transport</keyword>
<evidence type="ECO:0000256" key="1">
    <source>
        <dbReference type="ARBA" id="ARBA00004370"/>
    </source>
</evidence>
<comment type="function">
    <text evidence="8">This protein is part of the stalk that links CF(0) to CF(1). It either transmits conformational changes from CF(0) to CF(1) or is implicated in proton conduction.</text>
</comment>
<evidence type="ECO:0000256" key="6">
    <source>
        <dbReference type="ARBA" id="ARBA00023196"/>
    </source>
</evidence>
<protein>
    <recommendedName>
        <fullName evidence="8">ATP synthase subunit delta</fullName>
    </recommendedName>
    <alternativeName>
        <fullName evidence="8">ATP synthase F(1) sector subunit delta</fullName>
    </alternativeName>
    <alternativeName>
        <fullName evidence="8">F-type ATPase subunit delta</fullName>
        <shortName evidence="8">F-ATPase subunit delta</shortName>
    </alternativeName>
</protein>
<dbReference type="Pfam" id="PF00213">
    <property type="entry name" value="OSCP"/>
    <property type="match status" value="1"/>
</dbReference>
<comment type="similarity">
    <text evidence="8">Belongs to the ATPase delta chain family.</text>
</comment>
<evidence type="ECO:0000256" key="3">
    <source>
        <dbReference type="ARBA" id="ARBA00022781"/>
    </source>
</evidence>
<evidence type="ECO:0000256" key="8">
    <source>
        <dbReference type="HAMAP-Rule" id="MF_01416"/>
    </source>
</evidence>
<dbReference type="Proteomes" id="UP000018735">
    <property type="component" value="Chromosome"/>
</dbReference>
<evidence type="ECO:0000256" key="5">
    <source>
        <dbReference type="ARBA" id="ARBA00023136"/>
    </source>
</evidence>
<dbReference type="GO" id="GO:0005886">
    <property type="term" value="C:plasma membrane"/>
    <property type="evidence" value="ECO:0007669"/>
    <property type="project" value="UniProtKB-SubCell"/>
</dbReference>
<dbReference type="GeneID" id="93510131"/>
<keyword evidence="3 8" id="KW-0375">Hydrogen ion transport</keyword>
<evidence type="ECO:0000313" key="10">
    <source>
        <dbReference type="Proteomes" id="UP000018735"/>
    </source>
</evidence>
<evidence type="ECO:0000313" key="9">
    <source>
        <dbReference type="EMBL" id="AHB99594.1"/>
    </source>
</evidence>
<dbReference type="PROSITE" id="PS00389">
    <property type="entry name" value="ATPASE_DELTA"/>
    <property type="match status" value="1"/>
</dbReference>
<name>A0A0F6CKH2_MYCGL</name>
<dbReference type="InterPro" id="IPR000711">
    <property type="entry name" value="ATPase_OSCP/dsu"/>
</dbReference>
<evidence type="ECO:0000256" key="2">
    <source>
        <dbReference type="ARBA" id="ARBA00022448"/>
    </source>
</evidence>
<dbReference type="SMR" id="A0A0F6CKH2"/>
<evidence type="ECO:0000256" key="7">
    <source>
        <dbReference type="ARBA" id="ARBA00023310"/>
    </source>
</evidence>
<dbReference type="InterPro" id="IPR026015">
    <property type="entry name" value="ATP_synth_OSCP/delta_N_sf"/>
</dbReference>
<dbReference type="HOGENOM" id="CLU_085114_4_2_14"/>
<reference evidence="9 10" key="1">
    <citation type="journal article" date="2011" name="PLoS ONE">
        <title>Core proteome of the minimal cell: comparative proteomics of three mollicute species.</title>
        <authorList>
            <person name="Fisunov G.Y."/>
            <person name="Alexeev D.G."/>
            <person name="Bazaleev N.A."/>
            <person name="Ladygina V.G."/>
            <person name="Galyamina M.A."/>
            <person name="Kondratov I.G."/>
            <person name="Zhukova N.A."/>
            <person name="Serebryakova M.V."/>
            <person name="Demina I.A."/>
            <person name="Govorun V.M."/>
        </authorList>
    </citation>
    <scope>NUCLEOTIDE SEQUENCE [LARGE SCALE GENOMIC DNA]</scope>
    <source>
        <strain evidence="9 10">S6</strain>
    </source>
</reference>
<comment type="function">
    <text evidence="8">F(1)F(0) ATP synthase produces ATP from ADP in the presence of a proton or sodium gradient. F-type ATPases consist of two structural domains, F(1) containing the extramembraneous catalytic core and F(0) containing the membrane proton channel, linked together by a central stalk and a peripheral stalk. During catalysis, ATP synthesis in the catalytic domain of F(1) is coupled via a rotary mechanism of the central stalk subunits to proton translocation.</text>
</comment>